<reference evidence="1" key="1">
    <citation type="submission" date="2022-09" db="EMBL/GenBank/DDBJ databases">
        <title>Aureispira anguillicida sp. nov., isolated from Leptocephalus of Japanese eel Anguilla japonica.</title>
        <authorList>
            <person name="Yuasa K."/>
            <person name="Mekata T."/>
            <person name="Ikunari K."/>
        </authorList>
    </citation>
    <scope>NUCLEOTIDE SEQUENCE</scope>
    <source>
        <strain evidence="1">EL160426</strain>
    </source>
</reference>
<dbReference type="RefSeq" id="WP_264788333.1">
    <property type="nucleotide sequence ID" value="NZ_AP026867.1"/>
</dbReference>
<dbReference type="EMBL" id="AP026867">
    <property type="protein sequence ID" value="BDS13004.1"/>
    <property type="molecule type" value="Genomic_DNA"/>
</dbReference>
<dbReference type="KEGG" id="aup:AsAng_0037960"/>
<dbReference type="Proteomes" id="UP001060919">
    <property type="component" value="Chromosome"/>
</dbReference>
<dbReference type="EMBL" id="AP026867">
    <property type="protein sequence ID" value="BDS13068.1"/>
    <property type="molecule type" value="Genomic_DNA"/>
</dbReference>
<organism evidence="1 3">
    <name type="scientific">Aureispira anguillae</name>
    <dbReference type="NCBI Taxonomy" id="2864201"/>
    <lineage>
        <taxon>Bacteria</taxon>
        <taxon>Pseudomonadati</taxon>
        <taxon>Bacteroidota</taxon>
        <taxon>Saprospiria</taxon>
        <taxon>Saprospirales</taxon>
        <taxon>Saprospiraceae</taxon>
        <taxon>Aureispira</taxon>
    </lineage>
</organism>
<evidence type="ECO:0000313" key="1">
    <source>
        <dbReference type="EMBL" id="BDS13004.1"/>
    </source>
</evidence>
<keyword evidence="3" id="KW-1185">Reference proteome</keyword>
<dbReference type="KEGG" id="aup:AsAng_0037320"/>
<protein>
    <submittedName>
        <fullName evidence="1">Uncharacterized protein</fullName>
    </submittedName>
</protein>
<proteinExistence type="predicted"/>
<evidence type="ECO:0000313" key="2">
    <source>
        <dbReference type="EMBL" id="BDS13068.1"/>
    </source>
</evidence>
<name>A0A915YH12_9BACT</name>
<evidence type="ECO:0000313" key="3">
    <source>
        <dbReference type="Proteomes" id="UP001060919"/>
    </source>
</evidence>
<dbReference type="AlphaFoldDB" id="A0A915YH12"/>
<sequence>MLIELLKPEEQLKKLFKRKLPELKADLISMIDDLFLEIADACEANPFELVLILSKRQEQAVGSIFNREKSCLIEMDAGALLKDLFLRQLQVVPEGIKGLVESKLEGRDVAAIVAKALKGRRLLIHYGSDDELIVIEVTKNKKKRIDLDEFFDTLEF</sequence>
<accession>A0A915YH12</accession>
<gene>
    <name evidence="1" type="ORF">AsAng_0037320</name>
    <name evidence="2" type="ORF">AsAng_0037960</name>
</gene>